<gene>
    <name evidence="2" type="ORF">Anas_12968</name>
</gene>
<accession>A0A5N5TCG1</accession>
<evidence type="ECO:0000313" key="3">
    <source>
        <dbReference type="Proteomes" id="UP000326759"/>
    </source>
</evidence>
<keyword evidence="3" id="KW-1185">Reference proteome</keyword>
<proteinExistence type="predicted"/>
<dbReference type="OrthoDB" id="7739311at2759"/>
<comment type="caution">
    <text evidence="2">The sequence shown here is derived from an EMBL/GenBank/DDBJ whole genome shotgun (WGS) entry which is preliminary data.</text>
</comment>
<feature type="transmembrane region" description="Helical" evidence="1">
    <location>
        <begin position="70"/>
        <end position="90"/>
    </location>
</feature>
<dbReference type="AlphaFoldDB" id="A0A5N5TCG1"/>
<keyword evidence="1" id="KW-1133">Transmembrane helix</keyword>
<feature type="non-terminal residue" evidence="2">
    <location>
        <position position="91"/>
    </location>
</feature>
<organism evidence="2 3">
    <name type="scientific">Armadillidium nasatum</name>
    <dbReference type="NCBI Taxonomy" id="96803"/>
    <lineage>
        <taxon>Eukaryota</taxon>
        <taxon>Metazoa</taxon>
        <taxon>Ecdysozoa</taxon>
        <taxon>Arthropoda</taxon>
        <taxon>Crustacea</taxon>
        <taxon>Multicrustacea</taxon>
        <taxon>Malacostraca</taxon>
        <taxon>Eumalacostraca</taxon>
        <taxon>Peracarida</taxon>
        <taxon>Isopoda</taxon>
        <taxon>Oniscidea</taxon>
        <taxon>Crinocheta</taxon>
        <taxon>Armadillidiidae</taxon>
        <taxon>Armadillidium</taxon>
    </lineage>
</organism>
<reference evidence="2 3" key="1">
    <citation type="journal article" date="2019" name="PLoS Biol.">
        <title>Sex chromosomes control vertical transmission of feminizing Wolbachia symbionts in an isopod.</title>
        <authorList>
            <person name="Becking T."/>
            <person name="Chebbi M.A."/>
            <person name="Giraud I."/>
            <person name="Moumen B."/>
            <person name="Laverre T."/>
            <person name="Caubet Y."/>
            <person name="Peccoud J."/>
            <person name="Gilbert C."/>
            <person name="Cordaux R."/>
        </authorList>
    </citation>
    <scope>NUCLEOTIDE SEQUENCE [LARGE SCALE GENOMIC DNA]</scope>
    <source>
        <strain evidence="2">ANa2</strain>
        <tissue evidence="2">Whole body excluding digestive tract and cuticle</tissue>
    </source>
</reference>
<keyword evidence="1" id="KW-0472">Membrane</keyword>
<keyword evidence="1" id="KW-0812">Transmembrane</keyword>
<dbReference type="Proteomes" id="UP000326759">
    <property type="component" value="Unassembled WGS sequence"/>
</dbReference>
<dbReference type="SUPFAM" id="SSF53850">
    <property type="entry name" value="Periplasmic binding protein-like II"/>
    <property type="match status" value="1"/>
</dbReference>
<sequence>MNNFVISRIRKESLSFYFKKHSPLTYPVSTKLSRLIETGIYSKIYEKHLNRIIKNRIRNEKVDGRSRLQIGHLQTAFYALFLGCFTSLVIL</sequence>
<protein>
    <submittedName>
        <fullName evidence="2">Uncharacterized protein</fullName>
    </submittedName>
</protein>
<evidence type="ECO:0000256" key="1">
    <source>
        <dbReference type="SAM" id="Phobius"/>
    </source>
</evidence>
<dbReference type="EMBL" id="SEYY01003339">
    <property type="protein sequence ID" value="KAB7504353.1"/>
    <property type="molecule type" value="Genomic_DNA"/>
</dbReference>
<evidence type="ECO:0000313" key="2">
    <source>
        <dbReference type="EMBL" id="KAB7504353.1"/>
    </source>
</evidence>
<name>A0A5N5TCG1_9CRUS</name>